<protein>
    <submittedName>
        <fullName evidence="6">Glycine/betaine ABC transporter</fullName>
    </submittedName>
</protein>
<sequence length="299" mass="33640">MSKKLIGIIAASLLVTGLAGCNRDNKKATADGAESIDTIGEQVKYKITGIEPGSGHMHATERVLEEYDLAEWEVTTGNGAAMTAALKKSYDKKEPIIVTGWSPHWKFVRYDLKFLDDPKLVYGGTEEIHTIGRIGLNEDFPEAYEIFQRFKWDVKDMEEIMVEIEEGTEPEEAAQHWIDKHKAKVDKWTEGVRKVKGVQIKIASTVWDSEIASHHMMKLVLEDMGYDVKLMFVELGPLFAAIADGSTDVSFAPWLPNSHKPYVEKFEGKFDDIGVNMENVRQGLVVPSYMDIDSIEDLK</sequence>
<dbReference type="GO" id="GO:0031460">
    <property type="term" value="P:glycine betaine transport"/>
    <property type="evidence" value="ECO:0007669"/>
    <property type="project" value="TreeGrafter"/>
</dbReference>
<keyword evidence="3" id="KW-1003">Cell membrane</keyword>
<dbReference type="GO" id="GO:0015226">
    <property type="term" value="F:carnitine transmembrane transporter activity"/>
    <property type="evidence" value="ECO:0007669"/>
    <property type="project" value="TreeGrafter"/>
</dbReference>
<evidence type="ECO:0000313" key="6">
    <source>
        <dbReference type="EMBL" id="KAB2337699.1"/>
    </source>
</evidence>
<dbReference type="GO" id="GO:0043190">
    <property type="term" value="C:ATP-binding cassette (ABC) transporter complex"/>
    <property type="evidence" value="ECO:0007669"/>
    <property type="project" value="InterPro"/>
</dbReference>
<evidence type="ECO:0000256" key="3">
    <source>
        <dbReference type="ARBA" id="ARBA00022475"/>
    </source>
</evidence>
<name>A0A6L3VAZ7_9BACI</name>
<gene>
    <name evidence="6" type="ORF">F7731_05355</name>
</gene>
<proteinExistence type="predicted"/>
<reference evidence="6 7" key="1">
    <citation type="journal article" date="2016" name="Antonie Van Leeuwenhoek">
        <title>Bacillus depressus sp. nov., isolated from soil of a sunflower field.</title>
        <authorList>
            <person name="Wei X."/>
            <person name="Xin D."/>
            <person name="Xin Y."/>
            <person name="Zhang H."/>
            <person name="Wang T."/>
            <person name="Zhang J."/>
        </authorList>
    </citation>
    <scope>NUCLEOTIDE SEQUENCE [LARGE SCALE GENOMIC DNA]</scope>
    <source>
        <strain evidence="6 7">BZ1</strain>
    </source>
</reference>
<dbReference type="Gene3D" id="3.40.190.100">
    <property type="entry name" value="Glycine betaine-binding periplasmic protein, domain 2"/>
    <property type="match status" value="1"/>
</dbReference>
<dbReference type="PROSITE" id="PS51257">
    <property type="entry name" value="PROKAR_LIPOPROTEIN"/>
    <property type="match status" value="1"/>
</dbReference>
<dbReference type="GO" id="GO:0015871">
    <property type="term" value="P:choline transport"/>
    <property type="evidence" value="ECO:0007669"/>
    <property type="project" value="TreeGrafter"/>
</dbReference>
<organism evidence="6 7">
    <name type="scientific">Cytobacillus depressus</name>
    <dbReference type="NCBI Taxonomy" id="1602942"/>
    <lineage>
        <taxon>Bacteria</taxon>
        <taxon>Bacillati</taxon>
        <taxon>Bacillota</taxon>
        <taxon>Bacilli</taxon>
        <taxon>Bacillales</taxon>
        <taxon>Bacillaceae</taxon>
        <taxon>Cytobacillus</taxon>
    </lineage>
</organism>
<dbReference type="Gene3D" id="3.10.105.10">
    <property type="entry name" value="Dipeptide-binding Protein, Domain 3"/>
    <property type="match status" value="1"/>
</dbReference>
<keyword evidence="7" id="KW-1185">Reference proteome</keyword>
<feature type="domain" description="ABC-type glycine betaine transport system substrate-binding" evidence="5">
    <location>
        <begin position="38"/>
        <end position="180"/>
    </location>
</feature>
<accession>A0A6L3VAZ7</accession>
<dbReference type="PANTHER" id="PTHR47737">
    <property type="entry name" value="GLYCINE BETAINE/PROLINE BETAINE TRANSPORT SYSTEM PERMEASE PROTEIN PROW"/>
    <property type="match status" value="1"/>
</dbReference>
<dbReference type="Pfam" id="PF04069">
    <property type="entry name" value="OpuAC"/>
    <property type="match status" value="2"/>
</dbReference>
<evidence type="ECO:0000256" key="1">
    <source>
        <dbReference type="ARBA" id="ARBA00004236"/>
    </source>
</evidence>
<dbReference type="GO" id="GO:0005275">
    <property type="term" value="F:amine transmembrane transporter activity"/>
    <property type="evidence" value="ECO:0007669"/>
    <property type="project" value="TreeGrafter"/>
</dbReference>
<dbReference type="EMBL" id="WBOS01000002">
    <property type="protein sequence ID" value="KAB2337699.1"/>
    <property type="molecule type" value="Genomic_DNA"/>
</dbReference>
<dbReference type="AlphaFoldDB" id="A0A6L3VAZ7"/>
<evidence type="ECO:0000313" key="7">
    <source>
        <dbReference type="Proteomes" id="UP000481030"/>
    </source>
</evidence>
<evidence type="ECO:0000259" key="5">
    <source>
        <dbReference type="Pfam" id="PF04069"/>
    </source>
</evidence>
<comment type="caution">
    <text evidence="6">The sequence shown here is derived from an EMBL/GenBank/DDBJ whole genome shotgun (WGS) entry which is preliminary data.</text>
</comment>
<dbReference type="RefSeq" id="WP_151534403.1">
    <property type="nucleotide sequence ID" value="NZ_WBOS01000002.1"/>
</dbReference>
<dbReference type="InterPro" id="IPR007210">
    <property type="entry name" value="ABC_Gly_betaine_transp_sub-bd"/>
</dbReference>
<comment type="subcellular location">
    <subcellularLocation>
        <location evidence="1">Cell membrane</location>
    </subcellularLocation>
</comment>
<feature type="domain" description="ABC-type glycine betaine transport system substrate-binding" evidence="5">
    <location>
        <begin position="199"/>
        <end position="299"/>
    </location>
</feature>
<dbReference type="SUPFAM" id="SSF53850">
    <property type="entry name" value="Periplasmic binding protein-like II"/>
    <property type="match status" value="2"/>
</dbReference>
<evidence type="ECO:0000256" key="4">
    <source>
        <dbReference type="ARBA" id="ARBA00023136"/>
    </source>
</evidence>
<keyword evidence="2" id="KW-0813">Transport</keyword>
<dbReference type="Proteomes" id="UP000481030">
    <property type="component" value="Unassembled WGS sequence"/>
</dbReference>
<keyword evidence="4" id="KW-0472">Membrane</keyword>
<evidence type="ECO:0000256" key="2">
    <source>
        <dbReference type="ARBA" id="ARBA00022448"/>
    </source>
</evidence>
<dbReference type="OrthoDB" id="9787902at2"/>
<dbReference type="PANTHER" id="PTHR47737:SF1">
    <property type="entry name" value="GLYCINE BETAINE_PROLINE BETAINE TRANSPORT SYSTEM PERMEASE PROTEIN PROW"/>
    <property type="match status" value="1"/>
</dbReference>